<evidence type="ECO:0000256" key="2">
    <source>
        <dbReference type="ARBA" id="ARBA00022618"/>
    </source>
</evidence>
<comment type="function">
    <text evidence="4">May play a role in the regulation of cytokinesis.</text>
</comment>
<gene>
    <name evidence="8" type="ORF">GGX14DRAFT_491260</name>
</gene>
<dbReference type="InterPro" id="IPR011989">
    <property type="entry name" value="ARM-like"/>
</dbReference>
<reference evidence="8" key="1">
    <citation type="submission" date="2023-03" db="EMBL/GenBank/DDBJ databases">
        <title>Massive genome expansion in bonnet fungi (Mycena s.s.) driven by repeated elements and novel gene families across ecological guilds.</title>
        <authorList>
            <consortium name="Lawrence Berkeley National Laboratory"/>
            <person name="Harder C.B."/>
            <person name="Miyauchi S."/>
            <person name="Viragh M."/>
            <person name="Kuo A."/>
            <person name="Thoen E."/>
            <person name="Andreopoulos B."/>
            <person name="Lu D."/>
            <person name="Skrede I."/>
            <person name="Drula E."/>
            <person name="Henrissat B."/>
            <person name="Morin E."/>
            <person name="Kohler A."/>
            <person name="Barry K."/>
            <person name="LaButti K."/>
            <person name="Morin E."/>
            <person name="Salamov A."/>
            <person name="Lipzen A."/>
            <person name="Mereny Z."/>
            <person name="Hegedus B."/>
            <person name="Baldrian P."/>
            <person name="Stursova M."/>
            <person name="Weitz H."/>
            <person name="Taylor A."/>
            <person name="Grigoriev I.V."/>
            <person name="Nagy L.G."/>
            <person name="Martin F."/>
            <person name="Kauserud H."/>
        </authorList>
    </citation>
    <scope>NUCLEOTIDE SEQUENCE</scope>
    <source>
        <strain evidence="8">9144</strain>
    </source>
</reference>
<keyword evidence="9" id="KW-1185">Reference proteome</keyword>
<evidence type="ECO:0000256" key="5">
    <source>
        <dbReference type="ARBA" id="ARBA00044801"/>
    </source>
</evidence>
<keyword evidence="3" id="KW-0131">Cell cycle</keyword>
<dbReference type="EMBL" id="JARJCW010000005">
    <property type="protein sequence ID" value="KAJ7224451.1"/>
    <property type="molecule type" value="Genomic_DNA"/>
</dbReference>
<evidence type="ECO:0000259" key="7">
    <source>
        <dbReference type="Pfam" id="PF09759"/>
    </source>
</evidence>
<evidence type="ECO:0000256" key="3">
    <source>
        <dbReference type="ARBA" id="ARBA00023306"/>
    </source>
</evidence>
<comment type="similarity">
    <text evidence="1">Belongs to the ataxin-10 family.</text>
</comment>
<dbReference type="Gene3D" id="1.25.10.10">
    <property type="entry name" value="Leucine-rich Repeat Variant"/>
    <property type="match status" value="1"/>
</dbReference>
<feature type="domain" description="Ataxin-10" evidence="7">
    <location>
        <begin position="461"/>
        <end position="543"/>
    </location>
</feature>
<dbReference type="InterPro" id="IPR016024">
    <property type="entry name" value="ARM-type_fold"/>
</dbReference>
<dbReference type="GO" id="GO:0051301">
    <property type="term" value="P:cell division"/>
    <property type="evidence" value="ECO:0007669"/>
    <property type="project" value="UniProtKB-KW"/>
</dbReference>
<dbReference type="PANTHER" id="PTHR13255">
    <property type="entry name" value="ATAXIN-10"/>
    <property type="match status" value="1"/>
</dbReference>
<dbReference type="SUPFAM" id="SSF48371">
    <property type="entry name" value="ARM repeat"/>
    <property type="match status" value="1"/>
</dbReference>
<dbReference type="Pfam" id="PF09759">
    <property type="entry name" value="Atx10homo_assoc"/>
    <property type="match status" value="1"/>
</dbReference>
<dbReference type="InterPro" id="IPR051374">
    <property type="entry name" value="Ataxin-10/CTR86_families"/>
</dbReference>
<dbReference type="InterPro" id="IPR019156">
    <property type="entry name" value="Ataxin-10_domain"/>
</dbReference>
<dbReference type="Proteomes" id="UP001219525">
    <property type="component" value="Unassembled WGS sequence"/>
</dbReference>
<evidence type="ECO:0000256" key="1">
    <source>
        <dbReference type="ARBA" id="ARBA00008384"/>
    </source>
</evidence>
<organism evidence="8 9">
    <name type="scientific">Mycena pura</name>
    <dbReference type="NCBI Taxonomy" id="153505"/>
    <lineage>
        <taxon>Eukaryota</taxon>
        <taxon>Fungi</taxon>
        <taxon>Dikarya</taxon>
        <taxon>Basidiomycota</taxon>
        <taxon>Agaricomycotina</taxon>
        <taxon>Agaricomycetes</taxon>
        <taxon>Agaricomycetidae</taxon>
        <taxon>Agaricales</taxon>
        <taxon>Marasmiineae</taxon>
        <taxon>Mycenaceae</taxon>
        <taxon>Mycena</taxon>
    </lineage>
</organism>
<dbReference type="AlphaFoldDB" id="A0AAD7E294"/>
<evidence type="ECO:0000256" key="6">
    <source>
        <dbReference type="ARBA" id="ARBA00044805"/>
    </source>
</evidence>
<evidence type="ECO:0000313" key="8">
    <source>
        <dbReference type="EMBL" id="KAJ7224451.1"/>
    </source>
</evidence>
<accession>A0AAD7E294</accession>
<proteinExistence type="inferred from homology"/>
<name>A0AAD7E294_9AGAR</name>
<sequence>MPDIPDTISPLSLACAIFDVNSHTSVTALAATLEPITAQLAQSKAQRERLGENDALWTDLRKLWRDLSRAQMTFWDNDDSEDEADGAAEHQKQQGLSTLAASLARYTRNLVADVPRNQIKAFENEPSIRRLVHYYTSWTFLQNKEALLVARVLSQALANLVSGNANLGAKLWNTYMHLPEDQVVLIRLLSSPDPPTILAALIIILSCIDGSRTRIKILTRTVVGVRLCVCLLDNMVKLYDADESAAEAKAFDVGYEIFSRIMAADLVPSLFSRLAMTDEIITPHQTTLLKLVDSYLQSTQLSPVPTTPQGTPLYTKLRPMLAKTFFSLSAYAQKSIQNSLGLPTASSDTAGAAFEPLSSLDVMLPKVGEALVLVTQCIVTTALESSDQCMQLKGLEQSSQDFFNDARSADQGILESLVELLRLLDMFLPRINFGKPVPSVVPPQGGGGGGDDSASTGFNYLKRDLVRLLGILCYGKKAVQDRIRLCGGIQVVMNLCVVDERNPFLREHAIFALHNLLQGNPENQAVVDALQPSGKWDDNGILRDTSGAVRK</sequence>
<comment type="caution">
    <text evidence="8">The sequence shown here is derived from an EMBL/GenBank/DDBJ whole genome shotgun (WGS) entry which is preliminary data.</text>
</comment>
<protein>
    <recommendedName>
        <fullName evidence="5">Ataxin-10 homolog</fullName>
    </recommendedName>
    <alternativeName>
        <fullName evidence="6">Copper transport protein 86</fullName>
    </alternativeName>
</protein>
<dbReference type="GO" id="GO:0005829">
    <property type="term" value="C:cytosol"/>
    <property type="evidence" value="ECO:0007669"/>
    <property type="project" value="TreeGrafter"/>
</dbReference>
<evidence type="ECO:0000313" key="9">
    <source>
        <dbReference type="Proteomes" id="UP001219525"/>
    </source>
</evidence>
<dbReference type="PANTHER" id="PTHR13255:SF0">
    <property type="entry name" value="ATAXIN-10"/>
    <property type="match status" value="1"/>
</dbReference>
<keyword evidence="2" id="KW-0132">Cell division</keyword>
<evidence type="ECO:0000256" key="4">
    <source>
        <dbReference type="ARBA" id="ARBA00044746"/>
    </source>
</evidence>